<name>A0AAD1Y723_EUPCR</name>
<reference evidence="1" key="1">
    <citation type="submission" date="2023-07" db="EMBL/GenBank/DDBJ databases">
        <authorList>
            <consortium name="AG Swart"/>
            <person name="Singh M."/>
            <person name="Singh A."/>
            <person name="Seah K."/>
            <person name="Emmerich C."/>
        </authorList>
    </citation>
    <scope>NUCLEOTIDE SEQUENCE</scope>
    <source>
        <strain evidence="1">DP1</strain>
    </source>
</reference>
<dbReference type="EMBL" id="CAMPGE010026389">
    <property type="protein sequence ID" value="CAI2384077.1"/>
    <property type="molecule type" value="Genomic_DNA"/>
</dbReference>
<evidence type="ECO:0000313" key="2">
    <source>
        <dbReference type="Proteomes" id="UP001295684"/>
    </source>
</evidence>
<evidence type="ECO:0000313" key="1">
    <source>
        <dbReference type="EMBL" id="CAI2384077.1"/>
    </source>
</evidence>
<organism evidence="1 2">
    <name type="scientific">Euplotes crassus</name>
    <dbReference type="NCBI Taxonomy" id="5936"/>
    <lineage>
        <taxon>Eukaryota</taxon>
        <taxon>Sar</taxon>
        <taxon>Alveolata</taxon>
        <taxon>Ciliophora</taxon>
        <taxon>Intramacronucleata</taxon>
        <taxon>Spirotrichea</taxon>
        <taxon>Hypotrichia</taxon>
        <taxon>Euplotida</taxon>
        <taxon>Euplotidae</taxon>
        <taxon>Moneuplotes</taxon>
    </lineage>
</organism>
<accession>A0AAD1Y723</accession>
<dbReference type="Proteomes" id="UP001295684">
    <property type="component" value="Unassembled WGS sequence"/>
</dbReference>
<dbReference type="AlphaFoldDB" id="A0AAD1Y723"/>
<comment type="caution">
    <text evidence="1">The sequence shown here is derived from an EMBL/GenBank/DDBJ whole genome shotgun (WGS) entry which is preliminary data.</text>
</comment>
<protein>
    <submittedName>
        <fullName evidence="1">Uncharacterized protein</fullName>
    </submittedName>
</protein>
<keyword evidence="2" id="KW-1185">Reference proteome</keyword>
<sequence>MDPSAQDTEMFVPRKVNKEEDLNPDGDILGVMRVKEKMNSAIKLNSMEVNHKKWLEILLGTNISENKLDKLPSTIVTPAFTFCEEKIRQKRMKRLPGSATTVISGSQMNDNSDYLSMHGYDMN</sequence>
<proteinExistence type="predicted"/>
<gene>
    <name evidence="1" type="ORF">ECRASSUSDP1_LOCUS25597</name>
</gene>